<dbReference type="OrthoDB" id="7595563at2"/>
<evidence type="ECO:0000313" key="1">
    <source>
        <dbReference type="EMBL" id="AML51473.1"/>
    </source>
</evidence>
<protein>
    <submittedName>
        <fullName evidence="1">Uncharacterized protein</fullName>
    </submittedName>
</protein>
<dbReference type="RefSeq" id="WP_052274730.1">
    <property type="nucleotide sequence ID" value="NZ_CP014327.1"/>
</dbReference>
<sequence>MTKMNNQQEKESLREYLRNAKIENQMAVTLSMKQQFGSEALDGIRANKNMRHFLNCLNKRAYGNAFQRFNRRVKVIPILEKPFVGRYHYHTIIENPFDDEHIFRAEIVNCWTKTKWGYHEIDIQPVFSSGWIDYITKAPTIGGWDIENTHLDVE</sequence>
<organism evidence="1 2">
    <name type="scientific">Falsihalocynthiibacter arcticus</name>
    <dbReference type="NCBI Taxonomy" id="1579316"/>
    <lineage>
        <taxon>Bacteria</taxon>
        <taxon>Pseudomonadati</taxon>
        <taxon>Pseudomonadota</taxon>
        <taxon>Alphaproteobacteria</taxon>
        <taxon>Rhodobacterales</taxon>
        <taxon>Roseobacteraceae</taxon>
        <taxon>Falsihalocynthiibacter</taxon>
    </lineage>
</organism>
<name>A0A126UZI6_9RHOB</name>
<gene>
    <name evidence="1" type="ORF">RC74_09575</name>
</gene>
<dbReference type="KEGG" id="hat:RC74_09575"/>
<dbReference type="AlphaFoldDB" id="A0A126UZI6"/>
<reference evidence="1 2" key="1">
    <citation type="submission" date="2016-02" db="EMBL/GenBank/DDBJ databases">
        <title>Complete genome sequence of Halocynthiibacter arcticus PAMC 20958t from arctic marine sediment.</title>
        <authorList>
            <person name="Lee Y.M."/>
            <person name="Baek K."/>
            <person name="Lee H.K."/>
            <person name="Shin S.C."/>
        </authorList>
    </citation>
    <scope>NUCLEOTIDE SEQUENCE [LARGE SCALE GENOMIC DNA]</scope>
    <source>
        <strain evidence="1">PAMC 20958</strain>
    </source>
</reference>
<accession>A0A126UZI6</accession>
<keyword evidence="2" id="KW-1185">Reference proteome</keyword>
<dbReference type="STRING" id="1579316.RC74_09575"/>
<dbReference type="Proteomes" id="UP000070371">
    <property type="component" value="Chromosome"/>
</dbReference>
<evidence type="ECO:0000313" key="2">
    <source>
        <dbReference type="Proteomes" id="UP000070371"/>
    </source>
</evidence>
<proteinExistence type="predicted"/>
<dbReference type="EMBL" id="CP014327">
    <property type="protein sequence ID" value="AML51473.1"/>
    <property type="molecule type" value="Genomic_DNA"/>
</dbReference>